<keyword evidence="2" id="KW-0238">DNA-binding</keyword>
<dbReference type="InterPro" id="IPR020816">
    <property type="entry name" value="Histone-like_DNA-bd_CS"/>
</dbReference>
<dbReference type="RefSeq" id="WP_344822266.1">
    <property type="nucleotide sequence ID" value="NZ_BAAAUV010000002.1"/>
</dbReference>
<reference evidence="5" key="1">
    <citation type="journal article" date="2019" name="Int. J. Syst. Evol. Microbiol.">
        <title>The Global Catalogue of Microorganisms (GCM) 10K type strain sequencing project: providing services to taxonomists for standard genome sequencing and annotation.</title>
        <authorList>
            <consortium name="The Broad Institute Genomics Platform"/>
            <consortium name="The Broad Institute Genome Sequencing Center for Infectious Disease"/>
            <person name="Wu L."/>
            <person name="Ma J."/>
        </authorList>
    </citation>
    <scope>NUCLEOTIDE SEQUENCE [LARGE SCALE GENOMIC DNA]</scope>
    <source>
        <strain evidence="5">JCM 9377</strain>
    </source>
</reference>
<comment type="caution">
    <text evidence="4">The sequence shown here is derived from an EMBL/GenBank/DDBJ whole genome shotgun (WGS) entry which is preliminary data.</text>
</comment>
<accession>A0ABP6PZL3</accession>
<organism evidence="4 5">
    <name type="scientific">Actinocorallia longicatena</name>
    <dbReference type="NCBI Taxonomy" id="111803"/>
    <lineage>
        <taxon>Bacteria</taxon>
        <taxon>Bacillati</taxon>
        <taxon>Actinomycetota</taxon>
        <taxon>Actinomycetes</taxon>
        <taxon>Streptosporangiales</taxon>
        <taxon>Thermomonosporaceae</taxon>
        <taxon>Actinocorallia</taxon>
    </lineage>
</organism>
<dbReference type="SMART" id="SM00411">
    <property type="entry name" value="BHL"/>
    <property type="match status" value="1"/>
</dbReference>
<dbReference type="InterPro" id="IPR010992">
    <property type="entry name" value="IHF-like_DNA-bd_dom_sf"/>
</dbReference>
<proteinExistence type="inferred from homology"/>
<dbReference type="InterPro" id="IPR000119">
    <property type="entry name" value="Hist_DNA-bd"/>
</dbReference>
<evidence type="ECO:0000313" key="5">
    <source>
        <dbReference type="Proteomes" id="UP001501237"/>
    </source>
</evidence>
<dbReference type="PANTHER" id="PTHR33175">
    <property type="entry name" value="DNA-BINDING PROTEIN HU"/>
    <property type="match status" value="1"/>
</dbReference>
<dbReference type="PROSITE" id="PS00045">
    <property type="entry name" value="HISTONE_LIKE"/>
    <property type="match status" value="1"/>
</dbReference>
<keyword evidence="5" id="KW-1185">Reference proteome</keyword>
<evidence type="ECO:0000313" key="4">
    <source>
        <dbReference type="EMBL" id="GAA3197162.1"/>
    </source>
</evidence>
<protein>
    <recommendedName>
        <fullName evidence="6">DNA-binding protein HU-beta</fullName>
    </recommendedName>
</protein>
<keyword evidence="1" id="KW-0226">DNA condensation</keyword>
<dbReference type="Proteomes" id="UP001501237">
    <property type="component" value="Unassembled WGS sequence"/>
</dbReference>
<sequence>MNKRELVDAIAERLSGSKKDAAEAVDAILDTIQSTVAKGEKVAITGFGSFEKADRPARTARNPATGKTIQVAATSVPKFKAGADFKNLVAGK</sequence>
<name>A0ABP6PZL3_9ACTN</name>
<dbReference type="SUPFAM" id="SSF47729">
    <property type="entry name" value="IHF-like DNA-binding proteins"/>
    <property type="match status" value="1"/>
</dbReference>
<comment type="similarity">
    <text evidence="3">Belongs to the bacterial histone-like protein family.</text>
</comment>
<dbReference type="CDD" id="cd13831">
    <property type="entry name" value="HU"/>
    <property type="match status" value="1"/>
</dbReference>
<dbReference type="Pfam" id="PF00216">
    <property type="entry name" value="Bac_DNA_binding"/>
    <property type="match status" value="1"/>
</dbReference>
<evidence type="ECO:0000256" key="3">
    <source>
        <dbReference type="RuleBase" id="RU003939"/>
    </source>
</evidence>
<evidence type="ECO:0000256" key="2">
    <source>
        <dbReference type="ARBA" id="ARBA00023125"/>
    </source>
</evidence>
<evidence type="ECO:0000256" key="1">
    <source>
        <dbReference type="ARBA" id="ARBA00023067"/>
    </source>
</evidence>
<dbReference type="PANTHER" id="PTHR33175:SF3">
    <property type="entry name" value="DNA-BINDING PROTEIN HU-BETA"/>
    <property type="match status" value="1"/>
</dbReference>
<gene>
    <name evidence="4" type="ORF">GCM10010468_08160</name>
</gene>
<dbReference type="EMBL" id="BAAAUV010000002">
    <property type="protein sequence ID" value="GAA3197162.1"/>
    <property type="molecule type" value="Genomic_DNA"/>
</dbReference>
<dbReference type="Gene3D" id="4.10.520.10">
    <property type="entry name" value="IHF-like DNA-binding proteins"/>
    <property type="match status" value="1"/>
</dbReference>
<dbReference type="PRINTS" id="PR01727">
    <property type="entry name" value="DNABINDINGHU"/>
</dbReference>
<evidence type="ECO:0008006" key="6">
    <source>
        <dbReference type="Google" id="ProtNLM"/>
    </source>
</evidence>